<sequence>MSVFRLVPALALLALSGCQLAAQPASTSVDRSDFAAGCRSAEDPRCAWINEIARRVTHHFDRADRYRGQRCDVTIGYDPRRGYQVRRTEGDEALCLKAWQAVSSDRQLPAPPAGAPEQIMVTFRPG</sequence>
<protein>
    <submittedName>
        <fullName evidence="2">Cell envelope biogenesis protein TolA</fullName>
    </submittedName>
</protein>
<dbReference type="EMBL" id="CP082904">
    <property type="protein sequence ID" value="UQY45176.1"/>
    <property type="molecule type" value="Genomic_DNA"/>
</dbReference>
<evidence type="ECO:0000256" key="1">
    <source>
        <dbReference type="SAM" id="SignalP"/>
    </source>
</evidence>
<reference evidence="2" key="1">
    <citation type="submission" date="2021-09" db="EMBL/GenBank/DDBJ databases">
        <title>First case of bloodstream infection caused by Mixta hanseatica sp. nov., a member of the Erwiniaceae family.</title>
        <authorList>
            <person name="Both A."/>
            <person name="Huang J."/>
            <person name="Wenzel P."/>
            <person name="Aepfelbacher M."/>
            <person name="Rohde H."/>
            <person name="Christner M."/>
            <person name="Hentschke M."/>
        </authorList>
    </citation>
    <scope>NUCLEOTIDE SEQUENCE</scope>
    <source>
        <strain evidence="2">X22927</strain>
    </source>
</reference>
<feature type="signal peptide" evidence="1">
    <location>
        <begin position="1"/>
        <end position="21"/>
    </location>
</feature>
<dbReference type="Gene3D" id="3.30.1150.10">
    <property type="match status" value="1"/>
</dbReference>
<name>A0ABY4REI1_9GAMM</name>
<evidence type="ECO:0000313" key="2">
    <source>
        <dbReference type="EMBL" id="UQY45176.1"/>
    </source>
</evidence>
<keyword evidence="1" id="KW-0732">Signal</keyword>
<dbReference type="InterPro" id="IPR014161">
    <property type="entry name" value="Tol-Pal_TolA"/>
</dbReference>
<accession>A0ABY4REI1</accession>
<gene>
    <name evidence="2" type="ORF">K6958_05720</name>
</gene>
<evidence type="ECO:0000313" key="3">
    <source>
        <dbReference type="Proteomes" id="UP001056635"/>
    </source>
</evidence>
<dbReference type="PROSITE" id="PS51257">
    <property type="entry name" value="PROKAR_LIPOPROTEIN"/>
    <property type="match status" value="1"/>
</dbReference>
<dbReference type="SUPFAM" id="SSF74653">
    <property type="entry name" value="TolA/TonB C-terminal domain"/>
    <property type="match status" value="1"/>
</dbReference>
<dbReference type="RefSeq" id="WP_249893754.1">
    <property type="nucleotide sequence ID" value="NZ_CP082904.1"/>
</dbReference>
<dbReference type="Proteomes" id="UP001056635">
    <property type="component" value="Chromosome"/>
</dbReference>
<feature type="chain" id="PRO_5045739548" evidence="1">
    <location>
        <begin position="22"/>
        <end position="126"/>
    </location>
</feature>
<dbReference type="Pfam" id="PF06519">
    <property type="entry name" value="TolA"/>
    <property type="match status" value="1"/>
</dbReference>
<organism evidence="2 3">
    <name type="scientific">Mixta hanseatica</name>
    <dbReference type="NCBI Taxonomy" id="2872648"/>
    <lineage>
        <taxon>Bacteria</taxon>
        <taxon>Pseudomonadati</taxon>
        <taxon>Pseudomonadota</taxon>
        <taxon>Gammaproteobacteria</taxon>
        <taxon>Enterobacterales</taxon>
        <taxon>Erwiniaceae</taxon>
        <taxon>Mixta</taxon>
    </lineage>
</organism>
<proteinExistence type="predicted"/>
<keyword evidence="3" id="KW-1185">Reference proteome</keyword>